<evidence type="ECO:0000256" key="7">
    <source>
        <dbReference type="ARBA" id="ARBA00023136"/>
    </source>
</evidence>
<evidence type="ECO:0000256" key="8">
    <source>
        <dbReference type="NCBIfam" id="TIGR01036"/>
    </source>
</evidence>
<dbReference type="InterPro" id="IPR013785">
    <property type="entry name" value="Aldolase_TIM"/>
</dbReference>
<dbReference type="GO" id="GO:0005886">
    <property type="term" value="C:plasma membrane"/>
    <property type="evidence" value="ECO:0007669"/>
    <property type="project" value="TreeGrafter"/>
</dbReference>
<feature type="domain" description="Dihydroorotate dehydrogenase catalytic" evidence="9">
    <location>
        <begin position="58"/>
        <end position="353"/>
    </location>
</feature>
<dbReference type="InterPro" id="IPR005720">
    <property type="entry name" value="Dihydroorotate_DH_cat"/>
</dbReference>
<dbReference type="Pfam" id="PF01180">
    <property type="entry name" value="DHO_dh"/>
    <property type="match status" value="1"/>
</dbReference>
<dbReference type="GO" id="GO:0006207">
    <property type="term" value="P:'de novo' pyrimidine nucleobase biosynthetic process"/>
    <property type="evidence" value="ECO:0007669"/>
    <property type="project" value="UniProtKB-UniRule"/>
</dbReference>
<dbReference type="AlphaFoldDB" id="A0A7C4XH29"/>
<proteinExistence type="predicted"/>
<dbReference type="Gene3D" id="3.20.20.70">
    <property type="entry name" value="Aldolase class I"/>
    <property type="match status" value="1"/>
</dbReference>
<evidence type="ECO:0000313" key="10">
    <source>
        <dbReference type="EMBL" id="HGW29355.1"/>
    </source>
</evidence>
<evidence type="ECO:0000259" key="9">
    <source>
        <dbReference type="Pfam" id="PF01180"/>
    </source>
</evidence>
<accession>A0A7C4XH29</accession>
<dbReference type="InterPro" id="IPR005719">
    <property type="entry name" value="Dihydroorotate_DH_2"/>
</dbReference>
<dbReference type="GO" id="GO:0009220">
    <property type="term" value="P:pyrimidine ribonucleotide biosynthetic process"/>
    <property type="evidence" value="ECO:0007669"/>
    <property type="project" value="UniProtKB-UniRule"/>
</dbReference>
<dbReference type="CDD" id="cd04738">
    <property type="entry name" value="DHOD_2_like"/>
    <property type="match status" value="1"/>
</dbReference>
<evidence type="ECO:0000256" key="1">
    <source>
        <dbReference type="ARBA" id="ARBA00001917"/>
    </source>
</evidence>
<dbReference type="SUPFAM" id="SSF51395">
    <property type="entry name" value="FMN-linked oxidoreductases"/>
    <property type="match status" value="1"/>
</dbReference>
<organism evidence="10">
    <name type="scientific">candidate division WWE3 bacterium</name>
    <dbReference type="NCBI Taxonomy" id="2053526"/>
    <lineage>
        <taxon>Bacteria</taxon>
        <taxon>Katanobacteria</taxon>
    </lineage>
</organism>
<evidence type="ECO:0000256" key="6">
    <source>
        <dbReference type="ARBA" id="ARBA00023002"/>
    </source>
</evidence>
<comment type="pathway">
    <text evidence="2">Pyrimidine metabolism; UMP biosynthesis via de novo pathway.</text>
</comment>
<keyword evidence="4" id="KW-0288">FMN</keyword>
<comment type="cofactor">
    <cofactor evidence="1">
        <name>FMN</name>
        <dbReference type="ChEBI" id="CHEBI:58210"/>
    </cofactor>
</comment>
<keyword evidence="7" id="KW-0472">Membrane</keyword>
<sequence>MKYEIIHFLYLRCVQPVLFKLTPDFIHERVLNVGCFLGGLSFTRYLVQFMFAYQNPKLEKEVLGIKFKNPVGASAGFDADGKLVKILPSVGFGFSTVGTVTNLPYGGNTPPLYTRLIKSKSIVVNKGFKSEGVDVVANRLSDQYLKDKTFGVSVGSSNVPSINTVEKSIADYVECFKKLKESPFIKYFELNISCPNTDLGEVFLEPTNFNKLLVSVLSVGLRQPIFVKMPNECRSELMDKLVEIAVSKGIKGFIFSNLAKDRNNSALLPEDSKKAKDLKGNLSGAPTKEMANFWIKRYREKYGNQIAIIGVGGVFNGKDAKEKLDLGADLVQLVTGLIFEGPQIAGHINFELAGGLLN</sequence>
<evidence type="ECO:0000256" key="4">
    <source>
        <dbReference type="ARBA" id="ARBA00022643"/>
    </source>
</evidence>
<keyword evidence="6 10" id="KW-0560">Oxidoreductase</keyword>
<keyword evidence="3" id="KW-0285">Flavoprotein</keyword>
<dbReference type="EC" id="1.3.5.2" evidence="8"/>
<dbReference type="GO" id="GO:0005737">
    <property type="term" value="C:cytoplasm"/>
    <property type="evidence" value="ECO:0007669"/>
    <property type="project" value="InterPro"/>
</dbReference>
<dbReference type="EMBL" id="DSRT01000015">
    <property type="protein sequence ID" value="HGW29355.1"/>
    <property type="molecule type" value="Genomic_DNA"/>
</dbReference>
<dbReference type="GO" id="GO:0106430">
    <property type="term" value="F:dihydroorotate dehydrogenase (quinone) activity"/>
    <property type="evidence" value="ECO:0007669"/>
    <property type="project" value="UniProtKB-EC"/>
</dbReference>
<dbReference type="NCBIfam" id="TIGR01036">
    <property type="entry name" value="pyrD_sub2"/>
    <property type="match status" value="1"/>
</dbReference>
<dbReference type="PANTHER" id="PTHR48109:SF4">
    <property type="entry name" value="DIHYDROOROTATE DEHYDROGENASE (QUINONE), MITOCHONDRIAL"/>
    <property type="match status" value="1"/>
</dbReference>
<evidence type="ECO:0000256" key="5">
    <source>
        <dbReference type="ARBA" id="ARBA00022975"/>
    </source>
</evidence>
<dbReference type="InterPro" id="IPR050074">
    <property type="entry name" value="DHO_dehydrogenase"/>
</dbReference>
<comment type="caution">
    <text evidence="10">The sequence shown here is derived from an EMBL/GenBank/DDBJ whole genome shotgun (WGS) entry which is preliminary data.</text>
</comment>
<gene>
    <name evidence="10" type="primary">pyrD</name>
    <name evidence="10" type="ORF">ENR63_00290</name>
</gene>
<reference evidence="10" key="1">
    <citation type="journal article" date="2020" name="mSystems">
        <title>Genome- and Community-Level Interaction Insights into Carbon Utilization and Element Cycling Functions of Hydrothermarchaeota in Hydrothermal Sediment.</title>
        <authorList>
            <person name="Zhou Z."/>
            <person name="Liu Y."/>
            <person name="Xu W."/>
            <person name="Pan J."/>
            <person name="Luo Z.H."/>
            <person name="Li M."/>
        </authorList>
    </citation>
    <scope>NUCLEOTIDE SEQUENCE [LARGE SCALE GENOMIC DNA]</scope>
    <source>
        <strain evidence="10">SpSt-417</strain>
    </source>
</reference>
<name>A0A7C4XH29_UNCKA</name>
<dbReference type="PANTHER" id="PTHR48109">
    <property type="entry name" value="DIHYDROOROTATE DEHYDROGENASE (QUINONE), MITOCHONDRIAL-RELATED"/>
    <property type="match status" value="1"/>
</dbReference>
<protein>
    <recommendedName>
        <fullName evidence="8">Dihydroorotate dehydrogenase (quinone)</fullName>
        <ecNumber evidence="8">1.3.5.2</ecNumber>
    </recommendedName>
</protein>
<evidence type="ECO:0000256" key="2">
    <source>
        <dbReference type="ARBA" id="ARBA00004725"/>
    </source>
</evidence>
<evidence type="ECO:0000256" key="3">
    <source>
        <dbReference type="ARBA" id="ARBA00022630"/>
    </source>
</evidence>
<keyword evidence="5" id="KW-0665">Pyrimidine biosynthesis</keyword>